<accession>A0ABQ9BPL6</accession>
<dbReference type="EMBL" id="JAPFFI010000007">
    <property type="protein sequence ID" value="KAJ6389068.1"/>
    <property type="molecule type" value="Genomic_DNA"/>
</dbReference>
<name>A0ABQ9BPL6_9ROSI</name>
<keyword evidence="10" id="KW-1185">Reference proteome</keyword>
<dbReference type="InterPro" id="IPR001965">
    <property type="entry name" value="Znf_PHD"/>
</dbReference>
<dbReference type="Gene3D" id="3.30.40.10">
    <property type="entry name" value="Zinc/RING finger domain, C3HC4 (zinc finger)"/>
    <property type="match status" value="1"/>
</dbReference>
<evidence type="ECO:0000259" key="8">
    <source>
        <dbReference type="PROSITE" id="PS50016"/>
    </source>
</evidence>
<keyword evidence="5" id="KW-0804">Transcription</keyword>
<dbReference type="PANTHER" id="PTHR33304">
    <property type="match status" value="1"/>
</dbReference>
<dbReference type="SUPFAM" id="SSF57903">
    <property type="entry name" value="FYVE/PHD zinc finger"/>
    <property type="match status" value="1"/>
</dbReference>
<evidence type="ECO:0000256" key="6">
    <source>
        <dbReference type="PROSITE-ProRule" id="PRU00146"/>
    </source>
</evidence>
<reference evidence="9" key="1">
    <citation type="submission" date="2022-10" db="EMBL/GenBank/DDBJ databases">
        <authorList>
            <person name="Hyden B.L."/>
            <person name="Feng K."/>
            <person name="Yates T."/>
            <person name="Jawdy S."/>
            <person name="Smart L.B."/>
            <person name="Muchero W."/>
        </authorList>
    </citation>
    <scope>NUCLEOTIDE SEQUENCE</scope>
    <source>
        <tissue evidence="9">Shoot tip</tissue>
    </source>
</reference>
<feature type="compositionally biased region" description="Polar residues" evidence="7">
    <location>
        <begin position="947"/>
        <end position="963"/>
    </location>
</feature>
<evidence type="ECO:0000313" key="10">
    <source>
        <dbReference type="Proteomes" id="UP001141253"/>
    </source>
</evidence>
<feature type="domain" description="PHD-type" evidence="8">
    <location>
        <begin position="349"/>
        <end position="400"/>
    </location>
</feature>
<feature type="region of interest" description="Disordered" evidence="7">
    <location>
        <begin position="947"/>
        <end position="993"/>
    </location>
</feature>
<gene>
    <name evidence="9" type="ORF">OIU77_027426</name>
</gene>
<feature type="compositionally biased region" description="Basic and acidic residues" evidence="7">
    <location>
        <begin position="128"/>
        <end position="145"/>
    </location>
</feature>
<evidence type="ECO:0000313" key="9">
    <source>
        <dbReference type="EMBL" id="KAJ6389068.1"/>
    </source>
</evidence>
<keyword evidence="2 6" id="KW-0863">Zinc-finger</keyword>
<reference evidence="9" key="2">
    <citation type="journal article" date="2023" name="Int. J. Mol. Sci.">
        <title>De Novo Assembly and Annotation of 11 Diverse Shrub Willow (Salix) Genomes Reveals Novel Gene Organization in Sex-Linked Regions.</title>
        <authorList>
            <person name="Hyden B."/>
            <person name="Feng K."/>
            <person name="Yates T.B."/>
            <person name="Jawdy S."/>
            <person name="Cereghino C."/>
            <person name="Smart L.B."/>
            <person name="Muchero W."/>
        </authorList>
    </citation>
    <scope>NUCLEOTIDE SEQUENCE</scope>
    <source>
        <tissue evidence="9">Shoot tip</tissue>
    </source>
</reference>
<dbReference type="Pfam" id="PF23121">
    <property type="entry name" value="SPOC_AIPP2"/>
    <property type="match status" value="1"/>
</dbReference>
<protein>
    <recommendedName>
        <fullName evidence="8">PHD-type domain-containing protein</fullName>
    </recommendedName>
</protein>
<keyword evidence="3" id="KW-0862">Zinc</keyword>
<dbReference type="SMART" id="SM00249">
    <property type="entry name" value="PHD"/>
    <property type="match status" value="1"/>
</dbReference>
<evidence type="ECO:0000256" key="2">
    <source>
        <dbReference type="ARBA" id="ARBA00022771"/>
    </source>
</evidence>
<sequence length="1109" mass="122244">MRKVRFKSMKEVYENSSEVIENKTALTLKVGYPVKGPSDGKNHTFGLNMGSSVTENMFGSKQYSRDKFHIKEESGTCNERKVDVQYCRSGADMLSPVDSSCNSRNLSTSEISHLLSACSSHDSFSENEESKDTLRESGTFEHSEMQVAKPKELECFGDDASCISGSEYADKIAGDHHCYTDRKNLSSSSTSIDSFPAIENAANVRPTLCSLARSQSDTIDNNQPRTLIKFTRESSPTIAVFSNKSSLIDISSARDFYNGTNSSKEEPFECSEEKIESPLMKAATFWVDAQINDGENHAEPVKSETGRKDGEAMLAKCSDQKEEPAKWQPTLKAQPMDLDDELDHMQDEVKVCDICGDVGQEEKLATCSKCSDGAEHIYCMREKLEKVPEGNWMCEECMLGDENKRQKKNNFEKEEASRSEKSSLNEMIKNSKNSGALSCKISLESNTKGIGGVYKNRRSDSSSCHFPAKRQVDDSEAFTVKRMALEKGHSSSMLSKESYPCSNAEICQGSSLIKPAYGGSLSKSKSPHGINSKVELQQSEGGVNKKNMGRVTATRGNKEEVGRMPCKSTSFKKASSDHVTAADSKKSTVADDHASASIRDIRTPHGGEASALPLSTPKHHDLMAVQDDGKLSSSLTSIRDVTIRDFPNEEQKRLLNDASNDEAFAARSNLNNLISTRPSNEPFYLKGLTWSPSAVDVPSLVSVVPQLECIWKGGFGIQKSGILISSCDGIQAHASSCASRKVHEIACKLPQKIVAEQASCLVLWPTQPSESQAKEENIALYFFAKDLESYESNYRILLEYMTKNDLGLKANIDGLDLLIFSSKLLPKRSQRWNQMLFLWGVFREKKKINCSQDIPNPQRTCFSKLNVAHSGLQNLHSSAYASGILSPSNIFSNIQQTSDPVTSLEVPTLALDRMGKNCENKGGSPLQKFIGFQTSDKWLSSYGTSMKSEQLSRNVKNNDPSQGQEKENEKGKQSDQNRERDTDMIWGERLPSGVIDSSPVNIKSVQCQVDSMYGENPLESGNPNLELCLGFGKRLSDQGAISVLPNARHNRGKDTKDSNEVTSNKNNECSTSLTLSLASATSIEEKEAKQVMEPKLLFPTMDASLCLSL</sequence>
<feature type="region of interest" description="Disordered" evidence="7">
    <location>
        <begin position="123"/>
        <end position="145"/>
    </location>
</feature>
<proteinExistence type="predicted"/>
<evidence type="ECO:0000256" key="3">
    <source>
        <dbReference type="ARBA" id="ARBA00022833"/>
    </source>
</evidence>
<feature type="region of interest" description="Disordered" evidence="7">
    <location>
        <begin position="1047"/>
        <end position="1067"/>
    </location>
</feature>
<feature type="compositionally biased region" description="Basic and acidic residues" evidence="7">
    <location>
        <begin position="964"/>
        <end position="983"/>
    </location>
</feature>
<evidence type="ECO:0000256" key="7">
    <source>
        <dbReference type="SAM" id="MobiDB-lite"/>
    </source>
</evidence>
<dbReference type="InterPro" id="IPR019787">
    <property type="entry name" value="Znf_PHD-finger"/>
</dbReference>
<dbReference type="InterPro" id="IPR049914">
    <property type="entry name" value="PHD1-3/5-6"/>
</dbReference>
<dbReference type="Proteomes" id="UP001141253">
    <property type="component" value="Chromosome 3"/>
</dbReference>
<keyword evidence="4" id="KW-0805">Transcription regulation</keyword>
<dbReference type="InterPro" id="IPR056280">
    <property type="entry name" value="AIPP2-like_SPOC"/>
</dbReference>
<feature type="region of interest" description="Disordered" evidence="7">
    <location>
        <begin position="535"/>
        <end position="596"/>
    </location>
</feature>
<evidence type="ECO:0000256" key="5">
    <source>
        <dbReference type="ARBA" id="ARBA00023163"/>
    </source>
</evidence>
<dbReference type="InterPro" id="IPR013083">
    <property type="entry name" value="Znf_RING/FYVE/PHD"/>
</dbReference>
<dbReference type="PANTHER" id="PTHR33304:SF15">
    <property type="entry name" value="ZINC FINGER PHD-TYPE DOMAIN-CONTAINING PROTEIN"/>
    <property type="match status" value="1"/>
</dbReference>
<feature type="compositionally biased region" description="Basic and acidic residues" evidence="7">
    <location>
        <begin position="583"/>
        <end position="596"/>
    </location>
</feature>
<evidence type="ECO:0000256" key="1">
    <source>
        <dbReference type="ARBA" id="ARBA00022723"/>
    </source>
</evidence>
<dbReference type="PROSITE" id="PS50016">
    <property type="entry name" value="ZF_PHD_2"/>
    <property type="match status" value="1"/>
</dbReference>
<dbReference type="InterPro" id="IPR011011">
    <property type="entry name" value="Znf_FYVE_PHD"/>
</dbReference>
<organism evidence="9 10">
    <name type="scientific">Salix suchowensis</name>
    <dbReference type="NCBI Taxonomy" id="1278906"/>
    <lineage>
        <taxon>Eukaryota</taxon>
        <taxon>Viridiplantae</taxon>
        <taxon>Streptophyta</taxon>
        <taxon>Embryophyta</taxon>
        <taxon>Tracheophyta</taxon>
        <taxon>Spermatophyta</taxon>
        <taxon>Magnoliopsida</taxon>
        <taxon>eudicotyledons</taxon>
        <taxon>Gunneridae</taxon>
        <taxon>Pentapetalae</taxon>
        <taxon>rosids</taxon>
        <taxon>fabids</taxon>
        <taxon>Malpighiales</taxon>
        <taxon>Salicaceae</taxon>
        <taxon>Saliceae</taxon>
        <taxon>Salix</taxon>
    </lineage>
</organism>
<evidence type="ECO:0000256" key="4">
    <source>
        <dbReference type="ARBA" id="ARBA00023015"/>
    </source>
</evidence>
<comment type="caution">
    <text evidence="9">The sequence shown here is derived from an EMBL/GenBank/DDBJ whole genome shotgun (WGS) entry which is preliminary data.</text>
</comment>
<keyword evidence="1" id="KW-0479">Metal-binding</keyword>